<dbReference type="GO" id="GO:0000290">
    <property type="term" value="P:deadenylation-dependent decapping of nuclear-transcribed mRNA"/>
    <property type="evidence" value="ECO:0007669"/>
    <property type="project" value="InterPro"/>
</dbReference>
<dbReference type="Gene3D" id="2.30.29.30">
    <property type="entry name" value="Pleckstrin-homology domain (PH domain)/Phosphotyrosine-binding domain (PTB)"/>
    <property type="match status" value="1"/>
</dbReference>
<dbReference type="Gene3D" id="6.10.140.2030">
    <property type="match status" value="1"/>
</dbReference>
<reference evidence="8" key="1">
    <citation type="journal article" date="2015" name="Insect Biochem. Mol. Biol.">
        <title>An insight into the sialome of the horse fly, Tabanus bromius.</title>
        <authorList>
            <person name="Ribeiro J.M."/>
            <person name="Kazimirova M."/>
            <person name="Takac P."/>
            <person name="Andersen J.F."/>
            <person name="Francischetti I.M."/>
        </authorList>
    </citation>
    <scope>NUCLEOTIDE SEQUENCE</scope>
</reference>
<evidence type="ECO:0000256" key="6">
    <source>
        <dbReference type="SAM" id="MobiDB-lite"/>
    </source>
</evidence>
<keyword evidence="3" id="KW-0963">Cytoplasm</keyword>
<dbReference type="GO" id="GO:0031087">
    <property type="term" value="P:deadenylation-independent decapping of nuclear-transcribed mRNA"/>
    <property type="evidence" value="ECO:0007669"/>
    <property type="project" value="TreeGrafter"/>
</dbReference>
<accession>A0A0K8TLC4</accession>
<sequence length="414" mass="45687">AIKRVDPYAKDIVDSSAHVAFYTFNSDDNEWEKTDVEGSFFIYSRNAEPFHSIFINNRLNTNSFVEPITGQLELQSQPPFLLYRNERSRIRGFWFYNSSECDRIGELVGRLIKDCETKVTIVKNPEMLRPNANNVDIFTMLSKAQEDFNNQQNQSKVINSIENLRLQQSQPHAQSQPQPIIGGSSNNISNNNNNHSQPDVTSQSVMNFFASAKPAAASEVPLFQRLLSNPVSVDQIEKQQRATTPQEGRLSPTTAFPNSVDMGTSPLAKFLGSTNVGMVTNSRNSNSHLTNASDIDINQKTVQHLLKKEATLSGQSPSSKPALMPPTMFLSSSSSSASNMKSAQAKESEPGGYPCGCKSFPPPEAAASIGVAKPEPLTESQLLQALTYLIKNDPGFVKKLHEAYLKSFTDMVSL</sequence>
<dbReference type="GO" id="GO:0008047">
    <property type="term" value="F:enzyme activator activity"/>
    <property type="evidence" value="ECO:0007669"/>
    <property type="project" value="InterPro"/>
</dbReference>
<dbReference type="GO" id="GO:0000184">
    <property type="term" value="P:nuclear-transcribed mRNA catabolic process, nonsense-mediated decay"/>
    <property type="evidence" value="ECO:0007669"/>
    <property type="project" value="UniProtKB-KW"/>
</dbReference>
<comment type="similarity">
    <text evidence="2">Belongs to the DCP1 family.</text>
</comment>
<dbReference type="Pfam" id="PF16741">
    <property type="entry name" value="mRNA_decap_C"/>
    <property type="match status" value="1"/>
</dbReference>
<dbReference type="GO" id="GO:0006397">
    <property type="term" value="P:mRNA processing"/>
    <property type="evidence" value="ECO:0007669"/>
    <property type="project" value="UniProtKB-KW"/>
</dbReference>
<feature type="region of interest" description="Disordered" evidence="6">
    <location>
        <begin position="237"/>
        <end position="261"/>
    </location>
</feature>
<dbReference type="FunFam" id="2.30.29.30:FF:000425">
    <property type="entry name" value="mRNA-decapping enzyme 1B"/>
    <property type="match status" value="1"/>
</dbReference>
<comment type="subcellular location">
    <subcellularLocation>
        <location evidence="1">Cytoplasm</location>
    </subcellularLocation>
</comment>
<evidence type="ECO:0000259" key="7">
    <source>
        <dbReference type="Pfam" id="PF16741"/>
    </source>
</evidence>
<keyword evidence="4" id="KW-0507">mRNA processing</keyword>
<evidence type="ECO:0000256" key="1">
    <source>
        <dbReference type="ARBA" id="ARBA00004496"/>
    </source>
</evidence>
<proteinExistence type="evidence at transcript level"/>
<evidence type="ECO:0000256" key="4">
    <source>
        <dbReference type="ARBA" id="ARBA00022664"/>
    </source>
</evidence>
<protein>
    <submittedName>
        <fullName evidence="8">Putative mrna decapping enzyme 1</fullName>
    </submittedName>
</protein>
<dbReference type="CDD" id="cd09804">
    <property type="entry name" value="Dcp1"/>
    <property type="match status" value="1"/>
</dbReference>
<feature type="domain" description="mRNA-decapping enzyme C-terminal" evidence="7">
    <location>
        <begin position="375"/>
        <end position="411"/>
    </location>
</feature>
<dbReference type="SUPFAM" id="SSF50729">
    <property type="entry name" value="PH domain-like"/>
    <property type="match status" value="1"/>
</dbReference>
<dbReference type="PANTHER" id="PTHR16290:SF0">
    <property type="entry name" value="DECAPPING PROTEIN 1, ISOFORM A"/>
    <property type="match status" value="1"/>
</dbReference>
<feature type="compositionally biased region" description="Low complexity" evidence="6">
    <location>
        <begin position="167"/>
        <end position="194"/>
    </location>
</feature>
<feature type="compositionally biased region" description="Polar residues" evidence="6">
    <location>
        <begin position="241"/>
        <end position="257"/>
    </location>
</feature>
<dbReference type="InterPro" id="IPR011993">
    <property type="entry name" value="PH-like_dom_sf"/>
</dbReference>
<evidence type="ECO:0000313" key="8">
    <source>
        <dbReference type="EMBL" id="JAI15124.1"/>
    </source>
</evidence>
<feature type="region of interest" description="Disordered" evidence="6">
    <location>
        <begin position="167"/>
        <end position="200"/>
    </location>
</feature>
<dbReference type="PANTHER" id="PTHR16290">
    <property type="entry name" value="TRANSCRIPTION FACTOR SMIF DECAPPING ENZYME DCP1"/>
    <property type="match status" value="1"/>
</dbReference>
<dbReference type="GO" id="GO:0003729">
    <property type="term" value="F:mRNA binding"/>
    <property type="evidence" value="ECO:0007669"/>
    <property type="project" value="TreeGrafter"/>
</dbReference>
<dbReference type="GO" id="GO:0000932">
    <property type="term" value="C:P-body"/>
    <property type="evidence" value="ECO:0007669"/>
    <property type="project" value="TreeGrafter"/>
</dbReference>
<dbReference type="InterPro" id="IPR031953">
    <property type="entry name" value="mRNA_decap_C"/>
</dbReference>
<feature type="region of interest" description="Disordered" evidence="6">
    <location>
        <begin position="311"/>
        <end position="348"/>
    </location>
</feature>
<evidence type="ECO:0000256" key="2">
    <source>
        <dbReference type="ARBA" id="ARBA00008778"/>
    </source>
</evidence>
<organism evidence="8">
    <name type="scientific">Tabanus bromius</name>
    <name type="common">Band-eyed brown horse fly</name>
    <dbReference type="NCBI Taxonomy" id="304241"/>
    <lineage>
        <taxon>Eukaryota</taxon>
        <taxon>Metazoa</taxon>
        <taxon>Ecdysozoa</taxon>
        <taxon>Arthropoda</taxon>
        <taxon>Hexapoda</taxon>
        <taxon>Insecta</taxon>
        <taxon>Pterygota</taxon>
        <taxon>Neoptera</taxon>
        <taxon>Endopterygota</taxon>
        <taxon>Diptera</taxon>
        <taxon>Brachycera</taxon>
        <taxon>Tabanomorpha</taxon>
        <taxon>Tabanoidea</taxon>
        <taxon>Tabanidae</taxon>
        <taxon>Tabanus</taxon>
    </lineage>
</organism>
<dbReference type="AlphaFoldDB" id="A0A0K8TLC4"/>
<evidence type="ECO:0000256" key="5">
    <source>
        <dbReference type="ARBA" id="ARBA00023161"/>
    </source>
</evidence>
<feature type="non-terminal residue" evidence="8">
    <location>
        <position position="1"/>
    </location>
</feature>
<evidence type="ECO:0000256" key="3">
    <source>
        <dbReference type="ARBA" id="ARBA00022490"/>
    </source>
</evidence>
<dbReference type="Pfam" id="PF06058">
    <property type="entry name" value="DCP1"/>
    <property type="match status" value="1"/>
</dbReference>
<keyword evidence="5" id="KW-0866">Nonsense-mediated mRNA decay</keyword>
<dbReference type="InterPro" id="IPR010334">
    <property type="entry name" value="Dcp1"/>
</dbReference>
<name>A0A0K8TLC4_TABBR</name>
<dbReference type="EMBL" id="GDAI01002479">
    <property type="protein sequence ID" value="JAI15124.1"/>
    <property type="molecule type" value="mRNA"/>
</dbReference>